<feature type="region of interest" description="Disordered" evidence="13">
    <location>
        <begin position="1"/>
        <end position="61"/>
    </location>
</feature>
<keyword evidence="4 12" id="KW-0894">Sodium channel</keyword>
<dbReference type="PANTHER" id="PTHR11690">
    <property type="entry name" value="AMILORIDE-SENSITIVE SODIUM CHANNEL-RELATED"/>
    <property type="match status" value="1"/>
</dbReference>
<evidence type="ECO:0000256" key="14">
    <source>
        <dbReference type="SAM" id="Phobius"/>
    </source>
</evidence>
<protein>
    <submittedName>
        <fullName evidence="15">Uncharacterized protein</fullName>
    </submittedName>
</protein>
<evidence type="ECO:0000256" key="13">
    <source>
        <dbReference type="SAM" id="MobiDB-lite"/>
    </source>
</evidence>
<keyword evidence="8 12" id="KW-0406">Ion transport</keyword>
<dbReference type="EMBL" id="JAJSOF020000011">
    <property type="protein sequence ID" value="KAJ4444305.1"/>
    <property type="molecule type" value="Genomic_DNA"/>
</dbReference>
<keyword evidence="5 12" id="KW-0812">Transmembrane</keyword>
<dbReference type="InterPro" id="IPR001873">
    <property type="entry name" value="ENaC"/>
</dbReference>
<comment type="caution">
    <text evidence="15">The sequence shown here is derived from an EMBL/GenBank/DDBJ whole genome shotgun (WGS) entry which is preliminary data.</text>
</comment>
<keyword evidence="6 14" id="KW-1133">Transmembrane helix</keyword>
<evidence type="ECO:0000256" key="4">
    <source>
        <dbReference type="ARBA" id="ARBA00022461"/>
    </source>
</evidence>
<evidence type="ECO:0000256" key="10">
    <source>
        <dbReference type="ARBA" id="ARBA00023201"/>
    </source>
</evidence>
<evidence type="ECO:0000256" key="11">
    <source>
        <dbReference type="ARBA" id="ARBA00023303"/>
    </source>
</evidence>
<proteinExistence type="inferred from homology"/>
<evidence type="ECO:0000256" key="5">
    <source>
        <dbReference type="ARBA" id="ARBA00022692"/>
    </source>
</evidence>
<feature type="non-terminal residue" evidence="15">
    <location>
        <position position="1"/>
    </location>
</feature>
<evidence type="ECO:0000256" key="12">
    <source>
        <dbReference type="RuleBase" id="RU000679"/>
    </source>
</evidence>
<keyword evidence="16" id="KW-1185">Reference proteome</keyword>
<evidence type="ECO:0000313" key="16">
    <source>
        <dbReference type="Proteomes" id="UP001148838"/>
    </source>
</evidence>
<name>A0ABQ8TEM2_PERAM</name>
<comment type="subcellular location">
    <subcellularLocation>
        <location evidence="1">Membrane</location>
        <topology evidence="1">Multi-pass membrane protein</topology>
    </subcellularLocation>
</comment>
<dbReference type="Gene3D" id="1.10.287.770">
    <property type="entry name" value="YojJ-like"/>
    <property type="match status" value="1"/>
</dbReference>
<evidence type="ECO:0000313" key="15">
    <source>
        <dbReference type="EMBL" id="KAJ4444305.1"/>
    </source>
</evidence>
<keyword evidence="11 12" id="KW-0407">Ion channel</keyword>
<evidence type="ECO:0000256" key="6">
    <source>
        <dbReference type="ARBA" id="ARBA00022989"/>
    </source>
</evidence>
<keyword evidence="9 14" id="KW-0472">Membrane</keyword>
<dbReference type="PANTHER" id="PTHR11690:SF240">
    <property type="entry name" value="PICKPOCKET 25-RELATED"/>
    <property type="match status" value="1"/>
</dbReference>
<evidence type="ECO:0000256" key="3">
    <source>
        <dbReference type="ARBA" id="ARBA00022448"/>
    </source>
</evidence>
<evidence type="ECO:0000256" key="1">
    <source>
        <dbReference type="ARBA" id="ARBA00004141"/>
    </source>
</evidence>
<evidence type="ECO:0000256" key="8">
    <source>
        <dbReference type="ARBA" id="ARBA00023065"/>
    </source>
</evidence>
<dbReference type="Pfam" id="PF00858">
    <property type="entry name" value="ASC"/>
    <property type="match status" value="1"/>
</dbReference>
<feature type="compositionally biased region" description="Basic and acidic residues" evidence="13">
    <location>
        <begin position="12"/>
        <end position="53"/>
    </location>
</feature>
<evidence type="ECO:0000256" key="7">
    <source>
        <dbReference type="ARBA" id="ARBA00023053"/>
    </source>
</evidence>
<feature type="transmembrane region" description="Helical" evidence="14">
    <location>
        <begin position="383"/>
        <end position="409"/>
    </location>
</feature>
<evidence type="ECO:0000256" key="2">
    <source>
        <dbReference type="ARBA" id="ARBA00007193"/>
    </source>
</evidence>
<dbReference type="Proteomes" id="UP001148838">
    <property type="component" value="Unassembled WGS sequence"/>
</dbReference>
<sequence length="613" mass="70119">LASEENIGANVEYEKHAAKNDESGVEARRRHTQKEDIEPGSKKRITKPTDRKKYTSMKSGIKATAAKKCANEKIKKDLSCVMMNESSEEEGATDGYESCERIIEVRRRKEKERSPGLGIIGESSKGNMESIRKGVFASADKRGSYERDCGEEKKEVENITDNECAEGQRSTILEMFERELNKIREKFYYHNPLDVVDLSDFGHPVYVKGMLRILLQALGTITTPEARELSVAQRKCRFPEENILKISPVYTFNLCKAQCRMRLAQKKCGCIPYFYRRVEMNAFETITNFVICVIVSGNAKVCDVEGMHCLGKHPELYVKFLYSSTGRRHKCKCISMCNDVTYNIDSKEVQPNPTKEGTSAQWGIEHYPKMRVKRDVIFGFTDLWVSVGGTGGLFLGCSVLSIIEIFYFLTLRLYVYLYRTHADKKRAQYPLGRQNDFPRRVQIDVCNGGEKELSTLIPFSSDLVASWVMPYRCLEVQTCLRDTGVGHSAKALACRYGAALGHGAEVTGEWRKLHNTELHALYSSPDIIRNIKSRRLSWAGHVAHMGESRNAYRVLVGRPEGKRPLGRPRRRWEDNIKMDLREVGYDYRDWINLAQDRDQWRAYVRAAMNLRVP</sequence>
<accession>A0ABQ8TEM2</accession>
<organism evidence="15 16">
    <name type="scientific">Periplaneta americana</name>
    <name type="common">American cockroach</name>
    <name type="synonym">Blatta americana</name>
    <dbReference type="NCBI Taxonomy" id="6978"/>
    <lineage>
        <taxon>Eukaryota</taxon>
        <taxon>Metazoa</taxon>
        <taxon>Ecdysozoa</taxon>
        <taxon>Arthropoda</taxon>
        <taxon>Hexapoda</taxon>
        <taxon>Insecta</taxon>
        <taxon>Pterygota</taxon>
        <taxon>Neoptera</taxon>
        <taxon>Polyneoptera</taxon>
        <taxon>Dictyoptera</taxon>
        <taxon>Blattodea</taxon>
        <taxon>Blattoidea</taxon>
        <taxon>Blattidae</taxon>
        <taxon>Blattinae</taxon>
        <taxon>Periplaneta</taxon>
    </lineage>
</organism>
<evidence type="ECO:0000256" key="9">
    <source>
        <dbReference type="ARBA" id="ARBA00023136"/>
    </source>
</evidence>
<keyword evidence="10 12" id="KW-0739">Sodium transport</keyword>
<comment type="similarity">
    <text evidence="2 12">Belongs to the amiloride-sensitive sodium channel (TC 1.A.6) family.</text>
</comment>
<keyword evidence="7" id="KW-0915">Sodium</keyword>
<gene>
    <name evidence="15" type="ORF">ANN_06097</name>
</gene>
<keyword evidence="3 12" id="KW-0813">Transport</keyword>
<reference evidence="15 16" key="1">
    <citation type="journal article" date="2022" name="Allergy">
        <title>Genome assembly and annotation of Periplaneta americana reveal a comprehensive cockroach allergen profile.</title>
        <authorList>
            <person name="Wang L."/>
            <person name="Xiong Q."/>
            <person name="Saelim N."/>
            <person name="Wang L."/>
            <person name="Nong W."/>
            <person name="Wan A.T."/>
            <person name="Shi M."/>
            <person name="Liu X."/>
            <person name="Cao Q."/>
            <person name="Hui J.H.L."/>
            <person name="Sookrung N."/>
            <person name="Leung T.F."/>
            <person name="Tungtrongchitr A."/>
            <person name="Tsui S.K.W."/>
        </authorList>
    </citation>
    <scope>NUCLEOTIDE SEQUENCE [LARGE SCALE GENOMIC DNA]</scope>
    <source>
        <strain evidence="15">PWHHKU_190912</strain>
    </source>
</reference>